<sequence length="150" mass="15872">MVAIKTILCALDFSEVSPKVAAYAKTLAEALGAKVVALYVAPSLTQYVEFHVQASYIDDFVSGIVSGASETMDSFVQEYFKGVPVEGRVVSGYAAEEIVNAAEEVGADLIVLGTHGRKGIDKILFGSVAEKVIKTAKAPVLSMRPEDKAS</sequence>
<dbReference type="OrthoDB" id="9788959at2"/>
<dbReference type="PRINTS" id="PR01438">
    <property type="entry name" value="UNVRSLSTRESS"/>
</dbReference>
<dbReference type="PIRSF" id="PIRSF006276">
    <property type="entry name" value="UspA"/>
    <property type="match status" value="1"/>
</dbReference>
<evidence type="ECO:0000313" key="4">
    <source>
        <dbReference type="EMBL" id="QAZ67201.1"/>
    </source>
</evidence>
<dbReference type="PANTHER" id="PTHR46268:SF6">
    <property type="entry name" value="UNIVERSAL STRESS PROTEIN UP12"/>
    <property type="match status" value="1"/>
</dbReference>
<dbReference type="Proteomes" id="UP000293296">
    <property type="component" value="Chromosome"/>
</dbReference>
<dbReference type="PANTHER" id="PTHR46268">
    <property type="entry name" value="STRESS RESPONSE PROTEIN NHAX"/>
    <property type="match status" value="1"/>
</dbReference>
<evidence type="ECO:0000313" key="5">
    <source>
        <dbReference type="Proteomes" id="UP000293296"/>
    </source>
</evidence>
<keyword evidence="2" id="KW-0963">Cytoplasm</keyword>
<dbReference type="SUPFAM" id="SSF52402">
    <property type="entry name" value="Adenine nucleotide alpha hydrolases-like"/>
    <property type="match status" value="1"/>
</dbReference>
<dbReference type="Gene3D" id="3.40.50.620">
    <property type="entry name" value="HUPs"/>
    <property type="match status" value="1"/>
</dbReference>
<comment type="similarity">
    <text evidence="1 2">Belongs to the universal stress protein A family.</text>
</comment>
<evidence type="ECO:0000259" key="3">
    <source>
        <dbReference type="Pfam" id="PF00582"/>
    </source>
</evidence>
<dbReference type="AlphaFoldDB" id="A0A4P6HJC6"/>
<proteinExistence type="inferred from homology"/>
<dbReference type="RefSeq" id="WP_129351542.1">
    <property type="nucleotide sequence ID" value="NZ_CP026538.1"/>
</dbReference>
<dbReference type="EMBL" id="CP026538">
    <property type="protein sequence ID" value="QAZ67201.1"/>
    <property type="molecule type" value="Genomic_DNA"/>
</dbReference>
<organism evidence="4 5">
    <name type="scientific">Solidesulfovibrio carbinolicus</name>
    <dbReference type="NCBI Taxonomy" id="296842"/>
    <lineage>
        <taxon>Bacteria</taxon>
        <taxon>Pseudomonadati</taxon>
        <taxon>Thermodesulfobacteriota</taxon>
        <taxon>Desulfovibrionia</taxon>
        <taxon>Desulfovibrionales</taxon>
        <taxon>Desulfovibrionaceae</taxon>
        <taxon>Solidesulfovibrio</taxon>
    </lineage>
</organism>
<dbReference type="InterPro" id="IPR006015">
    <property type="entry name" value="Universal_stress_UspA"/>
</dbReference>
<feature type="domain" description="UspA" evidence="3">
    <location>
        <begin position="4"/>
        <end position="141"/>
    </location>
</feature>
<dbReference type="Pfam" id="PF00582">
    <property type="entry name" value="Usp"/>
    <property type="match status" value="1"/>
</dbReference>
<reference evidence="4 5" key="1">
    <citation type="submission" date="2018-02" db="EMBL/GenBank/DDBJ databases">
        <title>Genome sequence of Desulfovibrio carbinolicus DSM 3852.</title>
        <authorList>
            <person name="Wilbanks E."/>
            <person name="Skennerton C.T."/>
            <person name="Orphan V.J."/>
        </authorList>
    </citation>
    <scope>NUCLEOTIDE SEQUENCE [LARGE SCALE GENOMIC DNA]</scope>
    <source>
        <strain evidence="4 5">DSM 3852</strain>
    </source>
</reference>
<dbReference type="CDD" id="cd00293">
    <property type="entry name" value="USP-like"/>
    <property type="match status" value="1"/>
</dbReference>
<keyword evidence="5" id="KW-1185">Reference proteome</keyword>
<dbReference type="InterPro" id="IPR014729">
    <property type="entry name" value="Rossmann-like_a/b/a_fold"/>
</dbReference>
<gene>
    <name evidence="4" type="ORF">C3Y92_08145</name>
</gene>
<dbReference type="InterPro" id="IPR006016">
    <property type="entry name" value="UspA"/>
</dbReference>
<protein>
    <recommendedName>
        <fullName evidence="2">Universal stress protein</fullName>
    </recommendedName>
</protein>
<dbReference type="KEGG" id="dcb:C3Y92_08145"/>
<dbReference type="GO" id="GO:0005737">
    <property type="term" value="C:cytoplasm"/>
    <property type="evidence" value="ECO:0007669"/>
    <property type="project" value="UniProtKB-SubCell"/>
</dbReference>
<evidence type="ECO:0000256" key="2">
    <source>
        <dbReference type="PIRNR" id="PIRNR006276"/>
    </source>
</evidence>
<comment type="subcellular location">
    <subcellularLocation>
        <location evidence="2">Cytoplasm</location>
    </subcellularLocation>
</comment>
<name>A0A4P6HJC6_9BACT</name>
<accession>A0A4P6HJC6</accession>
<evidence type="ECO:0000256" key="1">
    <source>
        <dbReference type="ARBA" id="ARBA00008791"/>
    </source>
</evidence>